<sequence length="431" mass="47189">MQTATMRAPMLQPTMATTDTRTSVGHLLQRAYTLPCSTAAQAFTQLVQPTSRFQLALDALLPVLDARVELEQRILVSYILFSLYTPHPISINPFKSALYATFVNERDAAVRIAAGGGVSENEQLVWVLWKILKGDGNDLGPYSPNTLARSALPPKLRPSNLTLDEETIAPARSELQDTSILTDQTNTATPTPSQPSHEPKVTAQEDDQNEKVSRAMALLLAGRTRTLTLSEQRLVTSFIPELVSPPVVTSVDLPPLIAHNATLAHPLMAALLSLCPPQGSAMYLDVLRRLPPTLPSLDLLGRLLRDTTPMTDVVTGGRTTLADVVRSEVLGGFLHEAIEWVGNREAEEKDGLINDDRVAISVQNVRVGSCQILPSPLTSRQLCRFYHSLIKLAIVDPGSEADSAEMMHFSLRFSRYEEANSLYRVLAAGHF</sequence>
<name>A0A5C3N0P5_9AGAM</name>
<protein>
    <submittedName>
        <fullName evidence="2">Uncharacterized protein</fullName>
    </submittedName>
</protein>
<evidence type="ECO:0000313" key="2">
    <source>
        <dbReference type="EMBL" id="TFK50605.1"/>
    </source>
</evidence>
<dbReference type="Pfam" id="PF10155">
    <property type="entry name" value="CNOT11"/>
    <property type="match status" value="1"/>
</dbReference>
<reference evidence="2 3" key="1">
    <citation type="journal article" date="2019" name="Nat. Ecol. Evol.">
        <title>Megaphylogeny resolves global patterns of mushroom evolution.</title>
        <authorList>
            <person name="Varga T."/>
            <person name="Krizsan K."/>
            <person name="Foldi C."/>
            <person name="Dima B."/>
            <person name="Sanchez-Garcia M."/>
            <person name="Sanchez-Ramirez S."/>
            <person name="Szollosi G.J."/>
            <person name="Szarkandi J.G."/>
            <person name="Papp V."/>
            <person name="Albert L."/>
            <person name="Andreopoulos W."/>
            <person name="Angelini C."/>
            <person name="Antonin V."/>
            <person name="Barry K.W."/>
            <person name="Bougher N.L."/>
            <person name="Buchanan P."/>
            <person name="Buyck B."/>
            <person name="Bense V."/>
            <person name="Catcheside P."/>
            <person name="Chovatia M."/>
            <person name="Cooper J."/>
            <person name="Damon W."/>
            <person name="Desjardin D."/>
            <person name="Finy P."/>
            <person name="Geml J."/>
            <person name="Haridas S."/>
            <person name="Hughes K."/>
            <person name="Justo A."/>
            <person name="Karasinski D."/>
            <person name="Kautmanova I."/>
            <person name="Kiss B."/>
            <person name="Kocsube S."/>
            <person name="Kotiranta H."/>
            <person name="LaButti K.M."/>
            <person name="Lechner B.E."/>
            <person name="Liimatainen K."/>
            <person name="Lipzen A."/>
            <person name="Lukacs Z."/>
            <person name="Mihaltcheva S."/>
            <person name="Morgado L.N."/>
            <person name="Niskanen T."/>
            <person name="Noordeloos M.E."/>
            <person name="Ohm R.A."/>
            <person name="Ortiz-Santana B."/>
            <person name="Ovrebo C."/>
            <person name="Racz N."/>
            <person name="Riley R."/>
            <person name="Savchenko A."/>
            <person name="Shiryaev A."/>
            <person name="Soop K."/>
            <person name="Spirin V."/>
            <person name="Szebenyi C."/>
            <person name="Tomsovsky M."/>
            <person name="Tulloss R.E."/>
            <person name="Uehling J."/>
            <person name="Grigoriev I.V."/>
            <person name="Vagvolgyi C."/>
            <person name="Papp T."/>
            <person name="Martin F.M."/>
            <person name="Miettinen O."/>
            <person name="Hibbett D.S."/>
            <person name="Nagy L.G."/>
        </authorList>
    </citation>
    <scope>NUCLEOTIDE SEQUENCE [LARGE SCALE GENOMIC DNA]</scope>
    <source>
        <strain evidence="2 3">OMC1185</strain>
    </source>
</reference>
<organism evidence="2 3">
    <name type="scientific">Heliocybe sulcata</name>
    <dbReference type="NCBI Taxonomy" id="5364"/>
    <lineage>
        <taxon>Eukaryota</taxon>
        <taxon>Fungi</taxon>
        <taxon>Dikarya</taxon>
        <taxon>Basidiomycota</taxon>
        <taxon>Agaricomycotina</taxon>
        <taxon>Agaricomycetes</taxon>
        <taxon>Gloeophyllales</taxon>
        <taxon>Gloeophyllaceae</taxon>
        <taxon>Heliocybe</taxon>
    </lineage>
</organism>
<proteinExistence type="predicted"/>
<dbReference type="OrthoDB" id="3226845at2759"/>
<dbReference type="EMBL" id="ML213513">
    <property type="protein sequence ID" value="TFK50605.1"/>
    <property type="molecule type" value="Genomic_DNA"/>
</dbReference>
<evidence type="ECO:0000313" key="3">
    <source>
        <dbReference type="Proteomes" id="UP000305948"/>
    </source>
</evidence>
<dbReference type="GO" id="GO:0030014">
    <property type="term" value="C:CCR4-NOT complex"/>
    <property type="evidence" value="ECO:0007669"/>
    <property type="project" value="InterPro"/>
</dbReference>
<feature type="compositionally biased region" description="Polar residues" evidence="1">
    <location>
        <begin position="176"/>
        <end position="196"/>
    </location>
</feature>
<gene>
    <name evidence="2" type="ORF">OE88DRAFT_275862</name>
</gene>
<dbReference type="InterPro" id="IPR019312">
    <property type="entry name" value="CNOT11"/>
</dbReference>
<feature type="region of interest" description="Disordered" evidence="1">
    <location>
        <begin position="172"/>
        <end position="210"/>
    </location>
</feature>
<keyword evidence="3" id="KW-1185">Reference proteome</keyword>
<dbReference type="STRING" id="5364.A0A5C3N0P5"/>
<dbReference type="Proteomes" id="UP000305948">
    <property type="component" value="Unassembled WGS sequence"/>
</dbReference>
<accession>A0A5C3N0P5</accession>
<evidence type="ECO:0000256" key="1">
    <source>
        <dbReference type="SAM" id="MobiDB-lite"/>
    </source>
</evidence>
<dbReference type="AlphaFoldDB" id="A0A5C3N0P5"/>